<sequence>MMGQKIGNVGLLNLLNATEESVKKIERIENVGAVIYRAGTAHLLSALNIGNLGASLELPEDYRYFNGELTVDAAYLRSLGGEQKLAVNGTVIFSQDVAAEDLEKQQLMLIVNGAIYAPEHLIGLISRLFPEGNRALKPYTGSAPYFENSHFTLSNSFLQAAEEPMYLVVNGVVDFAKDLDLDLFNEKIGQIDVNGVLRLQEEQESALHRKMKTAANGVIQIIPAGYTVLNKALRINSRSIRSFNEKKLYTKKPVIFEPGIEREAFAKAIGHLYSKSYIICSEELEDLMYEKLDRLETEVLSYEQRYLWIEGEQKWSEAQFQALEAGTNLIVDGLLILDKDVAVKTVAKQVAAIDNFGEIQVSAAVQKSVLQNKLRANEGQITSSDDASAEPEHTGLQNVGELAL</sequence>
<dbReference type="OrthoDB" id="2988570at2"/>
<reference evidence="2 3" key="1">
    <citation type="submission" date="2014-09" db="EMBL/GenBank/DDBJ databases">
        <authorList>
            <person name="Urmite Genomes Urmite Genomes"/>
        </authorList>
    </citation>
    <scope>NUCLEOTIDE SEQUENCE [LARGE SCALE GENOMIC DNA]</scope>
    <source>
        <strain evidence="2 3">ES2</strain>
    </source>
</reference>
<dbReference type="STRING" id="1499687.BN1080_00516"/>
<protein>
    <submittedName>
        <fullName evidence="2">Uncharacterized protein</fullName>
    </submittedName>
</protein>
<dbReference type="RefSeq" id="WP_052650240.1">
    <property type="nucleotide sequence ID" value="NZ_CCXS01000001.1"/>
</dbReference>
<organism evidence="2 3">
    <name type="scientific">Planococcus massiliensis</name>
    <dbReference type="NCBI Taxonomy" id="1499687"/>
    <lineage>
        <taxon>Bacteria</taxon>
        <taxon>Bacillati</taxon>
        <taxon>Bacillota</taxon>
        <taxon>Bacilli</taxon>
        <taxon>Bacillales</taxon>
        <taxon>Caryophanaceae</taxon>
        <taxon>Planococcus</taxon>
    </lineage>
</organism>
<feature type="region of interest" description="Disordered" evidence="1">
    <location>
        <begin position="380"/>
        <end position="404"/>
    </location>
</feature>
<keyword evidence="3" id="KW-1185">Reference proteome</keyword>
<dbReference type="EMBL" id="CCXS01000001">
    <property type="protein sequence ID" value="CEG21603.1"/>
    <property type="molecule type" value="Genomic_DNA"/>
</dbReference>
<name>A0A098EH57_9BACL</name>
<dbReference type="AlphaFoldDB" id="A0A098EH57"/>
<gene>
    <name evidence="2" type="ORF">BN1080_00516</name>
</gene>
<evidence type="ECO:0000256" key="1">
    <source>
        <dbReference type="SAM" id="MobiDB-lite"/>
    </source>
</evidence>
<accession>A0A098EH57</accession>
<evidence type="ECO:0000313" key="2">
    <source>
        <dbReference type="EMBL" id="CEG21603.1"/>
    </source>
</evidence>
<proteinExistence type="predicted"/>
<evidence type="ECO:0000313" key="3">
    <source>
        <dbReference type="Proteomes" id="UP000043699"/>
    </source>
</evidence>
<dbReference type="Proteomes" id="UP000043699">
    <property type="component" value="Unassembled WGS sequence"/>
</dbReference>